<name>A0A396GDJ1_MEDTR</name>
<reference evidence="1" key="1">
    <citation type="journal article" date="2018" name="Nat. Plants">
        <title>Whole-genome landscape of Medicago truncatula symbiotic genes.</title>
        <authorList>
            <person name="Pecrix Y."/>
            <person name="Gamas P."/>
            <person name="Carrere S."/>
        </authorList>
    </citation>
    <scope>NUCLEOTIDE SEQUENCE</scope>
    <source>
        <tissue evidence="1">Leaves</tissue>
    </source>
</reference>
<dbReference type="Gramene" id="rna45290">
    <property type="protein sequence ID" value="RHN39280.1"/>
    <property type="gene ID" value="gene45290"/>
</dbReference>
<evidence type="ECO:0000313" key="1">
    <source>
        <dbReference type="EMBL" id="RHN39280.1"/>
    </source>
</evidence>
<sequence length="47" mass="5144">MAIHSSLKITNDDSKEILSGISYKIGISTMINSFTVRKAGPEESIFI</sequence>
<dbReference type="AlphaFoldDB" id="A0A396GDJ1"/>
<dbReference type="EMBL" id="PSQE01000008">
    <property type="protein sequence ID" value="RHN39280.1"/>
    <property type="molecule type" value="Genomic_DNA"/>
</dbReference>
<comment type="caution">
    <text evidence="1">The sequence shown here is derived from an EMBL/GenBank/DDBJ whole genome shotgun (WGS) entry which is preliminary data.</text>
</comment>
<proteinExistence type="predicted"/>
<dbReference type="Proteomes" id="UP000265566">
    <property type="component" value="Chromosome 8"/>
</dbReference>
<protein>
    <submittedName>
        <fullName evidence="1">Uncharacterized protein</fullName>
    </submittedName>
</protein>
<organism evidence="1">
    <name type="scientific">Medicago truncatula</name>
    <name type="common">Barrel medic</name>
    <name type="synonym">Medicago tribuloides</name>
    <dbReference type="NCBI Taxonomy" id="3880"/>
    <lineage>
        <taxon>Eukaryota</taxon>
        <taxon>Viridiplantae</taxon>
        <taxon>Streptophyta</taxon>
        <taxon>Embryophyta</taxon>
        <taxon>Tracheophyta</taxon>
        <taxon>Spermatophyta</taxon>
        <taxon>Magnoliopsida</taxon>
        <taxon>eudicotyledons</taxon>
        <taxon>Gunneridae</taxon>
        <taxon>Pentapetalae</taxon>
        <taxon>rosids</taxon>
        <taxon>fabids</taxon>
        <taxon>Fabales</taxon>
        <taxon>Fabaceae</taxon>
        <taxon>Papilionoideae</taxon>
        <taxon>50 kb inversion clade</taxon>
        <taxon>NPAAA clade</taxon>
        <taxon>Hologalegina</taxon>
        <taxon>IRL clade</taxon>
        <taxon>Trifolieae</taxon>
        <taxon>Medicago</taxon>
    </lineage>
</organism>
<accession>A0A396GDJ1</accession>
<gene>
    <name evidence="1" type="ORF">MtrunA17_Chr8g0342141</name>
</gene>